<proteinExistence type="predicted"/>
<dbReference type="Pfam" id="PF02687">
    <property type="entry name" value="FtsX"/>
    <property type="match status" value="2"/>
</dbReference>
<feature type="transmembrane region" description="Helical" evidence="6">
    <location>
        <begin position="717"/>
        <end position="740"/>
    </location>
</feature>
<dbReference type="InterPro" id="IPR050250">
    <property type="entry name" value="Macrolide_Exporter_MacB"/>
</dbReference>
<keyword evidence="2" id="KW-1003">Cell membrane</keyword>
<dbReference type="InterPro" id="IPR003838">
    <property type="entry name" value="ABC3_permease_C"/>
</dbReference>
<dbReference type="InterPro" id="IPR025857">
    <property type="entry name" value="MacB_PCD"/>
</dbReference>
<organism evidence="9 10">
    <name type="scientific">Imperialibacter roseus</name>
    <dbReference type="NCBI Taxonomy" id="1324217"/>
    <lineage>
        <taxon>Bacteria</taxon>
        <taxon>Pseudomonadati</taxon>
        <taxon>Bacteroidota</taxon>
        <taxon>Cytophagia</taxon>
        <taxon>Cytophagales</taxon>
        <taxon>Flammeovirgaceae</taxon>
        <taxon>Imperialibacter</taxon>
    </lineage>
</organism>
<evidence type="ECO:0000256" key="5">
    <source>
        <dbReference type="ARBA" id="ARBA00023136"/>
    </source>
</evidence>
<feature type="domain" description="MacB-like periplasmic core" evidence="8">
    <location>
        <begin position="18"/>
        <end position="216"/>
    </location>
</feature>
<evidence type="ECO:0000256" key="3">
    <source>
        <dbReference type="ARBA" id="ARBA00022692"/>
    </source>
</evidence>
<feature type="domain" description="ABC3 transporter permease C-terminal" evidence="7">
    <location>
        <begin position="285"/>
        <end position="402"/>
    </location>
</feature>
<keyword evidence="3 6" id="KW-0812">Transmembrane</keyword>
<dbReference type="EMBL" id="CP136051">
    <property type="protein sequence ID" value="WOK04836.1"/>
    <property type="molecule type" value="Genomic_DNA"/>
</dbReference>
<sequence length="787" mass="87522">MQNLTSYLRFLSRHKTLSFINVFGLAIGFAACIFIGLYITEELSYDQYHEKLDRIYVVTSQINSGESVTKVSTAPGALTPMLKQDFPEVEEAVRTTSMTVRSVKYGSNIFQENDMFQADPEIFQVLTFPFVEGDPGTALTAPNSIVLTKTLAEKYFGAEEPMGKVLTINEQPYQVTGLMHDIPTTTDLKFTALVSMDSQAEKGWFDFEYHTYVLLKEQYLQSDPALISFKERMVSEAEKTLNDLLDEADLTIAMPVESLSGVHFREPTYDDTPKGNMAFISIIASVALLMLVIGSINFINFSLVQSLERGREVGIRKIVGARFPQLVFKYLSESVLIALMAFIIAMLMVVVAMPLFNEITGKSFEAIRLFNFTFLSLSFATVLLVGVLAGSFPAFFTSSIQPLQALKGKITGIRGQWFRKASILVQFAIAMGLIICTLLIHRQMRFMSNYDMGFRKENVVVIDTPDDSLAAGSLNVFKQILLQNSAIEKVSGTGYGAIPDEEPRKGTLGVKPDGESRLVNVFTVDADYLPTLDVALLEGRNFDATRPGDKHTTAIVNTAFAQLWGWDDPLSEQVHADGSVKVVGVMEDYYFQSLHVGVEPTIIMFGDDVTVHMLVRFRADYPVADQMPLLEQEWKNLFPNDPFSAHFLDQSLAAQYDQEDRALTLFTSFSVLTIMVSCLGLFGLCSLTISQRKKEVGVRKIIGASYGSIVRLFSTEYLMLIGLSFVMIAPVCFWLVSQWLQSFALRDGISPWAFVAACLGVLVLGITTVVLSIGRTWNTNPASLIRD</sequence>
<feature type="transmembrane region" description="Helical" evidence="6">
    <location>
        <begin position="369"/>
        <end position="397"/>
    </location>
</feature>
<feature type="transmembrane region" description="Helical" evidence="6">
    <location>
        <begin position="752"/>
        <end position="774"/>
    </location>
</feature>
<dbReference type="PANTHER" id="PTHR30572">
    <property type="entry name" value="MEMBRANE COMPONENT OF TRANSPORTER-RELATED"/>
    <property type="match status" value="1"/>
</dbReference>
<accession>A0ABZ0IM46</accession>
<evidence type="ECO:0000256" key="4">
    <source>
        <dbReference type="ARBA" id="ARBA00022989"/>
    </source>
</evidence>
<feature type="transmembrane region" description="Helical" evidence="6">
    <location>
        <begin position="665"/>
        <end position="689"/>
    </location>
</feature>
<keyword evidence="4 6" id="KW-1133">Transmembrane helix</keyword>
<gene>
    <name evidence="9" type="ORF">RT717_17270</name>
</gene>
<feature type="domain" description="MacB-like periplasmic core" evidence="8">
    <location>
        <begin position="428"/>
        <end position="603"/>
    </location>
</feature>
<feature type="transmembrane region" description="Helical" evidence="6">
    <location>
        <begin position="417"/>
        <end position="440"/>
    </location>
</feature>
<dbReference type="Pfam" id="PF12704">
    <property type="entry name" value="MacB_PCD"/>
    <property type="match status" value="2"/>
</dbReference>
<evidence type="ECO:0000256" key="2">
    <source>
        <dbReference type="ARBA" id="ARBA00022475"/>
    </source>
</evidence>
<evidence type="ECO:0000313" key="10">
    <source>
        <dbReference type="Proteomes" id="UP001302349"/>
    </source>
</evidence>
<dbReference type="RefSeq" id="WP_317487636.1">
    <property type="nucleotide sequence ID" value="NZ_CP136051.1"/>
</dbReference>
<feature type="domain" description="ABC3 transporter permease C-terminal" evidence="7">
    <location>
        <begin position="668"/>
        <end position="781"/>
    </location>
</feature>
<feature type="transmembrane region" description="Helical" evidence="6">
    <location>
        <begin position="278"/>
        <end position="299"/>
    </location>
</feature>
<evidence type="ECO:0000313" key="9">
    <source>
        <dbReference type="EMBL" id="WOK04836.1"/>
    </source>
</evidence>
<evidence type="ECO:0000256" key="1">
    <source>
        <dbReference type="ARBA" id="ARBA00004651"/>
    </source>
</evidence>
<keyword evidence="5 6" id="KW-0472">Membrane</keyword>
<keyword evidence="10" id="KW-1185">Reference proteome</keyword>
<evidence type="ECO:0000256" key="6">
    <source>
        <dbReference type="SAM" id="Phobius"/>
    </source>
</evidence>
<protein>
    <submittedName>
        <fullName evidence="9">ABC transporter permease</fullName>
    </submittedName>
</protein>
<feature type="transmembrane region" description="Helical" evidence="6">
    <location>
        <begin position="20"/>
        <end position="39"/>
    </location>
</feature>
<reference evidence="9 10" key="1">
    <citation type="journal article" date="2023" name="Microbiol. Resour. Announc.">
        <title>Complete Genome Sequence of Imperialibacter roseus strain P4T.</title>
        <authorList>
            <person name="Tizabi D.R."/>
            <person name="Bachvaroff T."/>
            <person name="Hill R.T."/>
        </authorList>
    </citation>
    <scope>NUCLEOTIDE SEQUENCE [LARGE SCALE GENOMIC DNA]</scope>
    <source>
        <strain evidence="9 10">P4T</strain>
    </source>
</reference>
<evidence type="ECO:0000259" key="8">
    <source>
        <dbReference type="Pfam" id="PF12704"/>
    </source>
</evidence>
<dbReference type="PANTHER" id="PTHR30572:SF18">
    <property type="entry name" value="ABC-TYPE MACROLIDE FAMILY EXPORT SYSTEM PERMEASE COMPONENT 2"/>
    <property type="match status" value="1"/>
</dbReference>
<evidence type="ECO:0000259" key="7">
    <source>
        <dbReference type="Pfam" id="PF02687"/>
    </source>
</evidence>
<dbReference type="Proteomes" id="UP001302349">
    <property type="component" value="Chromosome"/>
</dbReference>
<name>A0ABZ0IM46_9BACT</name>
<feature type="transmembrane region" description="Helical" evidence="6">
    <location>
        <begin position="335"/>
        <end position="357"/>
    </location>
</feature>
<comment type="subcellular location">
    <subcellularLocation>
        <location evidence="1">Cell membrane</location>
        <topology evidence="1">Multi-pass membrane protein</topology>
    </subcellularLocation>
</comment>